<dbReference type="Proteomes" id="UP000799118">
    <property type="component" value="Unassembled WGS sequence"/>
</dbReference>
<evidence type="ECO:0000313" key="1">
    <source>
        <dbReference type="EMBL" id="KAE9403427.1"/>
    </source>
</evidence>
<evidence type="ECO:0008006" key="3">
    <source>
        <dbReference type="Google" id="ProtNLM"/>
    </source>
</evidence>
<dbReference type="EMBL" id="ML769425">
    <property type="protein sequence ID" value="KAE9403427.1"/>
    <property type="molecule type" value="Genomic_DNA"/>
</dbReference>
<keyword evidence="2" id="KW-1185">Reference proteome</keyword>
<organism evidence="1 2">
    <name type="scientific">Gymnopus androsaceus JB14</name>
    <dbReference type="NCBI Taxonomy" id="1447944"/>
    <lineage>
        <taxon>Eukaryota</taxon>
        <taxon>Fungi</taxon>
        <taxon>Dikarya</taxon>
        <taxon>Basidiomycota</taxon>
        <taxon>Agaricomycotina</taxon>
        <taxon>Agaricomycetes</taxon>
        <taxon>Agaricomycetidae</taxon>
        <taxon>Agaricales</taxon>
        <taxon>Marasmiineae</taxon>
        <taxon>Omphalotaceae</taxon>
        <taxon>Gymnopus</taxon>
    </lineage>
</organism>
<dbReference type="InterPro" id="IPR036047">
    <property type="entry name" value="F-box-like_dom_sf"/>
</dbReference>
<protein>
    <recommendedName>
        <fullName evidence="3">F-box domain-containing protein</fullName>
    </recommendedName>
</protein>
<accession>A0A6A4I2L7</accession>
<dbReference type="AlphaFoldDB" id="A0A6A4I2L7"/>
<sequence length="145" mass="16917">MHHALSIAEILHLISTFCDPPTNAATALVCKQWSEESLNVLWYRVDDLENLLLLFGEMYTDDTGSYHFEDEIAHDTWHRFQNVYQHRIRSYTFGESSLFHHPLGSLRGSGCRDLFYPIFILSRGIFFPTMTLKLKNMAKFSWISP</sequence>
<dbReference type="OrthoDB" id="2447803at2759"/>
<dbReference type="SUPFAM" id="SSF81383">
    <property type="entry name" value="F-box domain"/>
    <property type="match status" value="1"/>
</dbReference>
<proteinExistence type="predicted"/>
<evidence type="ECO:0000313" key="2">
    <source>
        <dbReference type="Proteomes" id="UP000799118"/>
    </source>
</evidence>
<reference evidence="1" key="1">
    <citation type="journal article" date="2019" name="Environ. Microbiol.">
        <title>Fungal ecological strategies reflected in gene transcription - a case study of two litter decomposers.</title>
        <authorList>
            <person name="Barbi F."/>
            <person name="Kohler A."/>
            <person name="Barry K."/>
            <person name="Baskaran P."/>
            <person name="Daum C."/>
            <person name="Fauchery L."/>
            <person name="Ihrmark K."/>
            <person name="Kuo A."/>
            <person name="LaButti K."/>
            <person name="Lipzen A."/>
            <person name="Morin E."/>
            <person name="Grigoriev I.V."/>
            <person name="Henrissat B."/>
            <person name="Lindahl B."/>
            <person name="Martin F."/>
        </authorList>
    </citation>
    <scope>NUCLEOTIDE SEQUENCE</scope>
    <source>
        <strain evidence="1">JB14</strain>
    </source>
</reference>
<gene>
    <name evidence="1" type="ORF">BT96DRAFT_490413</name>
</gene>
<name>A0A6A4I2L7_9AGAR</name>